<dbReference type="EMBL" id="RJUR01000013">
    <property type="protein sequence ID" value="ROQ49614.1"/>
    <property type="molecule type" value="Genomic_DNA"/>
</dbReference>
<evidence type="ECO:0000256" key="1">
    <source>
        <dbReference type="ARBA" id="ARBA00023015"/>
    </source>
</evidence>
<dbReference type="InterPro" id="IPR023772">
    <property type="entry name" value="DNA-bd_HTH_TetR-type_CS"/>
</dbReference>
<dbReference type="PANTHER" id="PTHR47506:SF1">
    <property type="entry name" value="HTH-TYPE TRANSCRIPTIONAL REGULATOR YJDC"/>
    <property type="match status" value="1"/>
</dbReference>
<reference evidence="6 7" key="1">
    <citation type="submission" date="2018-11" db="EMBL/GenBank/DDBJ databases">
        <title>Genomic analyses of the natural microbiome of Caenorhabditis elegans.</title>
        <authorList>
            <person name="Samuel B."/>
        </authorList>
    </citation>
    <scope>NUCLEOTIDE SEQUENCE [LARGE SCALE GENOMIC DNA]</scope>
    <source>
        <strain evidence="6 7">BIGb0473</strain>
    </source>
</reference>
<dbReference type="OrthoDB" id="270177at2"/>
<sequence length="209" mass="22691">MAGRPRQFDREAALRTARDVFWARGFEATSMSDLVAALGIASARIYAAFGSKERLFKEAIELYEREEGAFSTQALSEQPTAYQAIERLLLDAVDLYTRPAGPLGCMVVSAATNCSADNDAVREWLADHRREKTLSIIQRLQQAAEAGELKPEVDVQSLGDFFATLLHGLSVQARDGIARERLLKAVAPAMQMLALATGGHGPSAADQIP</sequence>
<dbReference type="GeneID" id="87479476"/>
<feature type="DNA-binding region" description="H-T-H motif" evidence="4">
    <location>
        <begin position="30"/>
        <end position="49"/>
    </location>
</feature>
<evidence type="ECO:0000256" key="2">
    <source>
        <dbReference type="ARBA" id="ARBA00023125"/>
    </source>
</evidence>
<dbReference type="Pfam" id="PF16925">
    <property type="entry name" value="TetR_C_13"/>
    <property type="match status" value="1"/>
</dbReference>
<dbReference type="AlphaFoldDB" id="A0A9X8HJN3"/>
<dbReference type="InterPro" id="IPR001647">
    <property type="entry name" value="HTH_TetR"/>
</dbReference>
<dbReference type="PROSITE" id="PS01081">
    <property type="entry name" value="HTH_TETR_1"/>
    <property type="match status" value="1"/>
</dbReference>
<accession>A0A9X8HJN3</accession>
<feature type="domain" description="HTH tetR-type" evidence="5">
    <location>
        <begin position="7"/>
        <end position="67"/>
    </location>
</feature>
<gene>
    <name evidence="6" type="ORF">EDF85_2396</name>
</gene>
<name>A0A9X8HJN3_PSEPU</name>
<comment type="caution">
    <text evidence="6">The sequence shown here is derived from an EMBL/GenBank/DDBJ whole genome shotgun (WGS) entry which is preliminary data.</text>
</comment>
<evidence type="ECO:0000313" key="7">
    <source>
        <dbReference type="Proteomes" id="UP000269115"/>
    </source>
</evidence>
<dbReference type="Proteomes" id="UP000269115">
    <property type="component" value="Unassembled WGS sequence"/>
</dbReference>
<organism evidence="6 7">
    <name type="scientific">Pseudomonas putida</name>
    <name type="common">Arthrobacter siderocapsulatus</name>
    <dbReference type="NCBI Taxonomy" id="303"/>
    <lineage>
        <taxon>Bacteria</taxon>
        <taxon>Pseudomonadati</taxon>
        <taxon>Pseudomonadota</taxon>
        <taxon>Gammaproteobacteria</taxon>
        <taxon>Pseudomonadales</taxon>
        <taxon>Pseudomonadaceae</taxon>
        <taxon>Pseudomonas</taxon>
    </lineage>
</organism>
<dbReference type="PANTHER" id="PTHR47506">
    <property type="entry name" value="TRANSCRIPTIONAL REGULATORY PROTEIN"/>
    <property type="match status" value="1"/>
</dbReference>
<dbReference type="InterPro" id="IPR009057">
    <property type="entry name" value="Homeodomain-like_sf"/>
</dbReference>
<dbReference type="RefSeq" id="WP_043864423.1">
    <property type="nucleotide sequence ID" value="NZ_LKGZ01000034.1"/>
</dbReference>
<dbReference type="InterPro" id="IPR011075">
    <property type="entry name" value="TetR_C"/>
</dbReference>
<keyword evidence="1" id="KW-0805">Transcription regulation</keyword>
<dbReference type="SUPFAM" id="SSF46689">
    <property type="entry name" value="Homeodomain-like"/>
    <property type="match status" value="1"/>
</dbReference>
<dbReference type="Gene3D" id="1.10.10.60">
    <property type="entry name" value="Homeodomain-like"/>
    <property type="match status" value="1"/>
</dbReference>
<keyword evidence="2 4" id="KW-0238">DNA-binding</keyword>
<dbReference type="InterPro" id="IPR036271">
    <property type="entry name" value="Tet_transcr_reg_TetR-rel_C_sf"/>
</dbReference>
<protein>
    <submittedName>
        <fullName evidence="6">TetR family transcriptional regulator</fullName>
    </submittedName>
</protein>
<evidence type="ECO:0000259" key="5">
    <source>
        <dbReference type="PROSITE" id="PS50977"/>
    </source>
</evidence>
<evidence type="ECO:0000256" key="3">
    <source>
        <dbReference type="ARBA" id="ARBA00023163"/>
    </source>
</evidence>
<dbReference type="Pfam" id="PF00440">
    <property type="entry name" value="TetR_N"/>
    <property type="match status" value="1"/>
</dbReference>
<dbReference type="PROSITE" id="PS50977">
    <property type="entry name" value="HTH_TETR_2"/>
    <property type="match status" value="1"/>
</dbReference>
<keyword evidence="3" id="KW-0804">Transcription</keyword>
<evidence type="ECO:0000256" key="4">
    <source>
        <dbReference type="PROSITE-ProRule" id="PRU00335"/>
    </source>
</evidence>
<evidence type="ECO:0000313" key="6">
    <source>
        <dbReference type="EMBL" id="ROQ49614.1"/>
    </source>
</evidence>
<dbReference type="Gene3D" id="1.10.357.10">
    <property type="entry name" value="Tetracycline Repressor, domain 2"/>
    <property type="match status" value="1"/>
</dbReference>
<proteinExistence type="predicted"/>
<dbReference type="GO" id="GO:0003677">
    <property type="term" value="F:DNA binding"/>
    <property type="evidence" value="ECO:0007669"/>
    <property type="project" value="UniProtKB-UniRule"/>
</dbReference>
<dbReference type="SUPFAM" id="SSF48498">
    <property type="entry name" value="Tetracyclin repressor-like, C-terminal domain"/>
    <property type="match status" value="1"/>
</dbReference>